<dbReference type="PANTHER" id="PTHR43441">
    <property type="entry name" value="RIBOSOMAL-PROTEIN-SERINE ACETYLTRANSFERASE"/>
    <property type="match status" value="1"/>
</dbReference>
<keyword evidence="2" id="KW-0808">Transferase</keyword>
<dbReference type="InterPro" id="IPR000182">
    <property type="entry name" value="GNAT_dom"/>
</dbReference>
<keyword evidence="3" id="KW-1185">Reference proteome</keyword>
<dbReference type="GO" id="GO:1990189">
    <property type="term" value="F:protein N-terminal-serine acetyltransferase activity"/>
    <property type="evidence" value="ECO:0007669"/>
    <property type="project" value="TreeGrafter"/>
</dbReference>
<protein>
    <submittedName>
        <fullName evidence="2">N-acetyltransferase</fullName>
    </submittedName>
</protein>
<evidence type="ECO:0000313" key="3">
    <source>
        <dbReference type="Proteomes" id="UP000279275"/>
    </source>
</evidence>
<gene>
    <name evidence="2" type="ORF">EBN03_30000</name>
</gene>
<feature type="domain" description="N-acetyltransferase" evidence="1">
    <location>
        <begin position="18"/>
        <end position="176"/>
    </location>
</feature>
<dbReference type="InterPro" id="IPR051908">
    <property type="entry name" value="Ribosomal_N-acetyltransferase"/>
</dbReference>
<dbReference type="Proteomes" id="UP000279275">
    <property type="component" value="Unassembled WGS sequence"/>
</dbReference>
<dbReference type="PROSITE" id="PS51186">
    <property type="entry name" value="GNAT"/>
    <property type="match status" value="1"/>
</dbReference>
<dbReference type="Pfam" id="PF13302">
    <property type="entry name" value="Acetyltransf_3"/>
    <property type="match status" value="1"/>
</dbReference>
<dbReference type="Gene3D" id="3.40.630.30">
    <property type="match status" value="1"/>
</dbReference>
<dbReference type="InterPro" id="IPR016181">
    <property type="entry name" value="Acyl_CoA_acyltransferase"/>
</dbReference>
<name>A0A3M2L1N4_9NOCA</name>
<dbReference type="SUPFAM" id="SSF55729">
    <property type="entry name" value="Acyl-CoA N-acyltransferases (Nat)"/>
    <property type="match status" value="1"/>
</dbReference>
<dbReference type="AlphaFoldDB" id="A0A3M2L1N4"/>
<dbReference type="EMBL" id="RFFH01000021">
    <property type="protein sequence ID" value="RMI28458.1"/>
    <property type="molecule type" value="Genomic_DNA"/>
</dbReference>
<dbReference type="GO" id="GO:0008999">
    <property type="term" value="F:protein-N-terminal-alanine acetyltransferase activity"/>
    <property type="evidence" value="ECO:0007669"/>
    <property type="project" value="TreeGrafter"/>
</dbReference>
<evidence type="ECO:0000259" key="1">
    <source>
        <dbReference type="PROSITE" id="PS51186"/>
    </source>
</evidence>
<proteinExistence type="predicted"/>
<evidence type="ECO:0000313" key="2">
    <source>
        <dbReference type="EMBL" id="RMI28458.1"/>
    </source>
</evidence>
<comment type="caution">
    <text evidence="2">The sequence shown here is derived from an EMBL/GenBank/DDBJ whole genome shotgun (WGS) entry which is preliminary data.</text>
</comment>
<dbReference type="PANTHER" id="PTHR43441:SF10">
    <property type="entry name" value="ACETYLTRANSFERASE"/>
    <property type="match status" value="1"/>
</dbReference>
<accession>A0A3M2L1N4</accession>
<organism evidence="2 3">
    <name type="scientific">Nocardia stercoris</name>
    <dbReference type="NCBI Taxonomy" id="2483361"/>
    <lineage>
        <taxon>Bacteria</taxon>
        <taxon>Bacillati</taxon>
        <taxon>Actinomycetota</taxon>
        <taxon>Actinomycetes</taxon>
        <taxon>Mycobacteriales</taxon>
        <taxon>Nocardiaceae</taxon>
        <taxon>Nocardia</taxon>
    </lineage>
</organism>
<dbReference type="GO" id="GO:0005737">
    <property type="term" value="C:cytoplasm"/>
    <property type="evidence" value="ECO:0007669"/>
    <property type="project" value="TreeGrafter"/>
</dbReference>
<sequence>MMTRRFPDCVPLLRDGRVLLRAHRADDLPAIVEQCNDVDMLRYTTVPRPYGPDQAAEFLARVKSAWEDRSSEALRCWAVSTVEKPNVLAGTIDYRPDGAGMAVVGFGLHPAWRGRRLMSAALGLVADHAFSTGVEVLQWRAVAGNWASAKTAWRSGFRLEGQIRGLCSIPGSPPVDGWIATLCRGDGRQPCQPWPWSIGSAVG</sequence>
<reference evidence="2 3" key="1">
    <citation type="submission" date="2018-10" db="EMBL/GenBank/DDBJ databases">
        <title>Isolation from cow dung.</title>
        <authorList>
            <person name="Ling L."/>
        </authorList>
    </citation>
    <scope>NUCLEOTIDE SEQUENCE [LARGE SCALE GENOMIC DNA]</scope>
    <source>
        <strain evidence="2 3">NEAU-LL90</strain>
    </source>
</reference>